<dbReference type="Proteomes" id="UP000663848">
    <property type="component" value="Unassembled WGS sequence"/>
</dbReference>
<protein>
    <recommendedName>
        <fullName evidence="3">AAA+ ATPase domain-containing protein</fullName>
    </recommendedName>
</protein>
<dbReference type="InterPro" id="IPR050304">
    <property type="entry name" value="MT-severing_AAA_ATPase"/>
</dbReference>
<dbReference type="OrthoDB" id="10018969at2759"/>
<keyword evidence="1" id="KW-0175">Coiled coil</keyword>
<feature type="compositionally biased region" description="Low complexity" evidence="2">
    <location>
        <begin position="1115"/>
        <end position="1129"/>
    </location>
</feature>
<sequence length="1129" mass="129268">MSDNSSDDDLTPEAFQERSTDTTINFVVQKLLPPLEPITLNSIVLNIYIKFDKGKQVEAFIEELKQPNENLHKGADGQYVSTLHQYALESTRGPIDMSNQSVRLIYQPNLFTRRNDAFGPWNFNYLLTLLALDYQCDHDSKFQFPPVWKTNSKTQVHVVVKNIQNEITTSPETASSTTVSTKKEDVTLESFLKTICRQNQRDENSVTSWLTALQATQIINSAKRMNIFLFFLEESITTVQHLRSAVANERCWESLQSPKLLIKQMIRDYIQLNDSSSKSQETQSLYKDSDATLIGDIHRIRRYFHYVTKTEQYIPYLDPDAVDKTINEIRKTYDDDGNVLHNIHQYLKTFCIKNKNIDLEAHKKRKQEWTDEQKRLEEEVKTFRKEILISEEEAKGAQTKVRVCQQHFINAEKEKEIALKEAEKLNAEAATLNWSQDLTAWTRKRDQAKEKVGKATQEVEKVQRQLEIAQAKLAVHTEPIRRKKNIIAENEEKIRGLTTFLKIDPIEAQKKLNVKYGRGLLLYGPPGTGKSELLKRAATFAGITMTTTALAAGELNRPYVGETERLLVDIMSRANTIPYLICAMTIDEIDGLVPKRTNNAQQSKVDGISVLLSHIEGVKNIQNLIVLGATNRKNMMDEAFLRRMQSKCFVGRPSPQIRRKMLEPLLYLDANMFNEKCMDFLVKITTNFSGAAVGALKSSIVVAMDSYKSTNLTNKVFLDLADNTAREFSCWFGIGTLPEICRLYPNIFSSNDQQEKYSLKLPDSLPTGRILIDLDSRKRYIEFKTEPTIEDDLDQEETSTMTLVSRFISGCFSRNIDAIQIIDLNFLTKNNAFEDSGKFELLTTIFDECEEYNRSMLVFDIDSLIMLNVTDSAMSPSTSISNIQLYQCIREKCKRAVVERNSTDERTQTDMTFWKEKWIVMIVKNPYLRKHLVDEIEFKKTLQETQQKHEDEQKRIDNETVTLCPKCLQSYIPSKVDHGSCRYHNGYIIDLDNPTKILTQDDAQQIIQRVALDAAMTTNNENPNQKAAMPFLYWACCSSTFMSGQPCKIGTCGLPETMKGQTIGPNEDLILLVQKHFQEDQQIKENAARLVKHYQEKKRSIRSTAQTTTNIRAPSSSSSSTVSSLTQRK</sequence>
<dbReference type="GO" id="GO:0005524">
    <property type="term" value="F:ATP binding"/>
    <property type="evidence" value="ECO:0007669"/>
    <property type="project" value="InterPro"/>
</dbReference>
<feature type="domain" description="AAA+ ATPase" evidence="3">
    <location>
        <begin position="516"/>
        <end position="649"/>
    </location>
</feature>
<organism evidence="4 7">
    <name type="scientific">Rotaria socialis</name>
    <dbReference type="NCBI Taxonomy" id="392032"/>
    <lineage>
        <taxon>Eukaryota</taxon>
        <taxon>Metazoa</taxon>
        <taxon>Spiralia</taxon>
        <taxon>Gnathifera</taxon>
        <taxon>Rotifera</taxon>
        <taxon>Eurotatoria</taxon>
        <taxon>Bdelloidea</taxon>
        <taxon>Philodinida</taxon>
        <taxon>Philodinidae</taxon>
        <taxon>Rotaria</taxon>
    </lineage>
</organism>
<feature type="compositionally biased region" description="Polar residues" evidence="2">
    <location>
        <begin position="1102"/>
        <end position="1114"/>
    </location>
</feature>
<dbReference type="PANTHER" id="PTHR23074">
    <property type="entry name" value="AAA DOMAIN-CONTAINING"/>
    <property type="match status" value="1"/>
</dbReference>
<evidence type="ECO:0000313" key="6">
    <source>
        <dbReference type="EMBL" id="CAF4457693.1"/>
    </source>
</evidence>
<accession>A0A817PC11</accession>
<feature type="region of interest" description="Disordered" evidence="2">
    <location>
        <begin position="1097"/>
        <end position="1129"/>
    </location>
</feature>
<dbReference type="Pfam" id="PF00004">
    <property type="entry name" value="AAA"/>
    <property type="match status" value="1"/>
</dbReference>
<evidence type="ECO:0000256" key="1">
    <source>
        <dbReference type="SAM" id="Coils"/>
    </source>
</evidence>
<name>A0A817PC11_9BILA</name>
<dbReference type="PANTHER" id="PTHR23074:SF83">
    <property type="entry name" value="VACUOLAR PROTEIN SORTING-ASSOCIATED PROTEIN 4A"/>
    <property type="match status" value="1"/>
</dbReference>
<dbReference type="SMART" id="SM00382">
    <property type="entry name" value="AAA"/>
    <property type="match status" value="1"/>
</dbReference>
<dbReference type="CDD" id="cd19481">
    <property type="entry name" value="RecA-like_protease"/>
    <property type="match status" value="1"/>
</dbReference>
<dbReference type="AlphaFoldDB" id="A0A817PC11"/>
<dbReference type="EMBL" id="CAJOBP010000064">
    <property type="protein sequence ID" value="CAF4114006.1"/>
    <property type="molecule type" value="Genomic_DNA"/>
</dbReference>
<dbReference type="Proteomes" id="UP000663873">
    <property type="component" value="Unassembled WGS sequence"/>
</dbReference>
<evidence type="ECO:0000256" key="2">
    <source>
        <dbReference type="SAM" id="MobiDB-lite"/>
    </source>
</evidence>
<dbReference type="PROSITE" id="PS00674">
    <property type="entry name" value="AAA"/>
    <property type="match status" value="1"/>
</dbReference>
<comment type="caution">
    <text evidence="4">The sequence shown here is derived from an EMBL/GenBank/DDBJ whole genome shotgun (WGS) entry which is preliminary data.</text>
</comment>
<gene>
    <name evidence="6" type="ORF">QYT958_LOCUS1150</name>
    <name evidence="4" type="ORF">TIS948_LOCUS9539</name>
    <name evidence="5" type="ORF">UJA718_LOCUS1109</name>
</gene>
<dbReference type="EMBL" id="CAJOBR010000060">
    <property type="protein sequence ID" value="CAF4457693.1"/>
    <property type="molecule type" value="Genomic_DNA"/>
</dbReference>
<feature type="coiled-coil region" evidence="1">
    <location>
        <begin position="352"/>
        <end position="472"/>
    </location>
</feature>
<dbReference type="Proteomes" id="UP000663825">
    <property type="component" value="Unassembled WGS sequence"/>
</dbReference>
<evidence type="ECO:0000259" key="3">
    <source>
        <dbReference type="SMART" id="SM00382"/>
    </source>
</evidence>
<proteinExistence type="predicted"/>
<dbReference type="InterPro" id="IPR003960">
    <property type="entry name" value="ATPase_AAA_CS"/>
</dbReference>
<dbReference type="SUPFAM" id="SSF52540">
    <property type="entry name" value="P-loop containing nucleoside triphosphate hydrolases"/>
    <property type="match status" value="1"/>
</dbReference>
<dbReference type="InterPro" id="IPR027417">
    <property type="entry name" value="P-loop_NTPase"/>
</dbReference>
<evidence type="ECO:0000313" key="5">
    <source>
        <dbReference type="EMBL" id="CAF4114006.1"/>
    </source>
</evidence>
<evidence type="ECO:0000313" key="4">
    <source>
        <dbReference type="EMBL" id="CAF3147970.1"/>
    </source>
</evidence>
<evidence type="ECO:0000313" key="8">
    <source>
        <dbReference type="Proteomes" id="UP000663873"/>
    </source>
</evidence>
<reference evidence="4" key="1">
    <citation type="submission" date="2021-02" db="EMBL/GenBank/DDBJ databases">
        <authorList>
            <person name="Nowell W R."/>
        </authorList>
    </citation>
    <scope>NUCLEOTIDE SEQUENCE</scope>
</reference>
<dbReference type="GO" id="GO:0016887">
    <property type="term" value="F:ATP hydrolysis activity"/>
    <property type="evidence" value="ECO:0007669"/>
    <property type="project" value="InterPro"/>
</dbReference>
<keyword evidence="8" id="KW-1185">Reference proteome</keyword>
<dbReference type="InterPro" id="IPR003593">
    <property type="entry name" value="AAA+_ATPase"/>
</dbReference>
<dbReference type="Gene3D" id="3.40.50.300">
    <property type="entry name" value="P-loop containing nucleotide triphosphate hydrolases"/>
    <property type="match status" value="1"/>
</dbReference>
<dbReference type="InterPro" id="IPR003959">
    <property type="entry name" value="ATPase_AAA_core"/>
</dbReference>
<dbReference type="EMBL" id="CAJNXB010001229">
    <property type="protein sequence ID" value="CAF3147970.1"/>
    <property type="molecule type" value="Genomic_DNA"/>
</dbReference>
<evidence type="ECO:0000313" key="7">
    <source>
        <dbReference type="Proteomes" id="UP000663825"/>
    </source>
</evidence>